<name>A0A4Z0A6F5_9AGAM</name>
<sequence length="351" mass="39074">MALTLDPAALILFPLATSNTTKATLDLYPADCVSPRISLLLLQLKIMSADNLDLSTRSRSQDATGSAPCPSESMPHSGQDTVQSSSARKALASLGAALKSNAPLALHILQDAGELAQNIPYIQVIVGMMLKIFEMKEEVTKYREKWHLVIEDIEDIRTLIERYEQAFAMDREQEALPAQTLLDNLRELGDMLTEVERNLDRCCPKMRKRDKFKELIWRDGLGSAVDACTRKVQKARRDFRDMLELVNIQINMETWHQVVHNHGLSGKPIHVSSDYISVNYGLPAKPQIMHGRSDIIDQIIAAIVQNSHARVAILGPGGIGKTSVALTVLHHEAVQCRFKDACYFFSCEAVT</sequence>
<dbReference type="AlphaFoldDB" id="A0A4Z0A6F5"/>
<dbReference type="Gene3D" id="3.40.50.300">
    <property type="entry name" value="P-loop containing nucleotide triphosphate hydrolases"/>
    <property type="match status" value="1"/>
</dbReference>
<dbReference type="OrthoDB" id="3064467at2759"/>
<gene>
    <name evidence="2" type="ORF">EWM64_g1957</name>
</gene>
<accession>A0A4Z0A6F5</accession>
<keyword evidence="3" id="KW-1185">Reference proteome</keyword>
<dbReference type="STRING" id="135208.A0A4Z0A6F5"/>
<proteinExistence type="predicted"/>
<organism evidence="2 3">
    <name type="scientific">Hericium alpestre</name>
    <dbReference type="NCBI Taxonomy" id="135208"/>
    <lineage>
        <taxon>Eukaryota</taxon>
        <taxon>Fungi</taxon>
        <taxon>Dikarya</taxon>
        <taxon>Basidiomycota</taxon>
        <taxon>Agaricomycotina</taxon>
        <taxon>Agaricomycetes</taxon>
        <taxon>Russulales</taxon>
        <taxon>Hericiaceae</taxon>
        <taxon>Hericium</taxon>
    </lineage>
</organism>
<evidence type="ECO:0000313" key="3">
    <source>
        <dbReference type="Proteomes" id="UP000298061"/>
    </source>
</evidence>
<evidence type="ECO:0000256" key="1">
    <source>
        <dbReference type="SAM" id="MobiDB-lite"/>
    </source>
</evidence>
<reference evidence="2 3" key="1">
    <citation type="submission" date="2019-02" db="EMBL/GenBank/DDBJ databases">
        <title>Genome sequencing of the rare red list fungi Hericium alpestre (H. flagellum).</title>
        <authorList>
            <person name="Buettner E."/>
            <person name="Kellner H."/>
        </authorList>
    </citation>
    <scope>NUCLEOTIDE SEQUENCE [LARGE SCALE GENOMIC DNA]</scope>
    <source>
        <strain evidence="2 3">DSM 108284</strain>
    </source>
</reference>
<dbReference type="EMBL" id="SFCI01000146">
    <property type="protein sequence ID" value="TFY82060.1"/>
    <property type="molecule type" value="Genomic_DNA"/>
</dbReference>
<evidence type="ECO:0008006" key="4">
    <source>
        <dbReference type="Google" id="ProtNLM"/>
    </source>
</evidence>
<dbReference type="InterPro" id="IPR027417">
    <property type="entry name" value="P-loop_NTPase"/>
</dbReference>
<evidence type="ECO:0000313" key="2">
    <source>
        <dbReference type="EMBL" id="TFY82060.1"/>
    </source>
</evidence>
<dbReference type="Proteomes" id="UP000298061">
    <property type="component" value="Unassembled WGS sequence"/>
</dbReference>
<feature type="region of interest" description="Disordered" evidence="1">
    <location>
        <begin position="57"/>
        <end position="82"/>
    </location>
</feature>
<protein>
    <recommendedName>
        <fullName evidence="4">NB-ARC domain-containing protein</fullName>
    </recommendedName>
</protein>
<dbReference type="SUPFAM" id="SSF52540">
    <property type="entry name" value="P-loop containing nucleoside triphosphate hydrolases"/>
    <property type="match status" value="1"/>
</dbReference>
<comment type="caution">
    <text evidence="2">The sequence shown here is derived from an EMBL/GenBank/DDBJ whole genome shotgun (WGS) entry which is preliminary data.</text>
</comment>